<dbReference type="EMBL" id="CAJVPJ010001474">
    <property type="protein sequence ID" value="CAG8592616.1"/>
    <property type="molecule type" value="Genomic_DNA"/>
</dbReference>
<evidence type="ECO:0000313" key="1">
    <source>
        <dbReference type="EMBL" id="CAG8592616.1"/>
    </source>
</evidence>
<evidence type="ECO:0000313" key="2">
    <source>
        <dbReference type="Proteomes" id="UP000789572"/>
    </source>
</evidence>
<gene>
    <name evidence="1" type="ORF">POCULU_LOCUS7054</name>
</gene>
<dbReference type="OrthoDB" id="2014654at2759"/>
<name>A0A9N9C9T4_9GLOM</name>
<accession>A0A9N9C9T4</accession>
<feature type="non-terminal residue" evidence="1">
    <location>
        <position position="1"/>
    </location>
</feature>
<reference evidence="1" key="1">
    <citation type="submission" date="2021-06" db="EMBL/GenBank/DDBJ databases">
        <authorList>
            <person name="Kallberg Y."/>
            <person name="Tangrot J."/>
            <person name="Rosling A."/>
        </authorList>
    </citation>
    <scope>NUCLEOTIDE SEQUENCE</scope>
    <source>
        <strain evidence="1">IA702</strain>
    </source>
</reference>
<comment type="caution">
    <text evidence="1">The sequence shown here is derived from an EMBL/GenBank/DDBJ whole genome shotgun (WGS) entry which is preliminary data.</text>
</comment>
<dbReference type="Proteomes" id="UP000789572">
    <property type="component" value="Unassembled WGS sequence"/>
</dbReference>
<protein>
    <submittedName>
        <fullName evidence="1">8132_t:CDS:1</fullName>
    </submittedName>
</protein>
<sequence>KLSGDSEFDFINVKNGSFCRSSSFIIEKHIPCFTPPSQKYIYLIEMASDIAFIKKLHAGRIGGGIEERVKEMDPVIFDSIRRMVPGKKRGRKICELVGRLTGVYLKMLPGDPLDSQDGAGTNDLSGIPGLKVHFTESSGNGNDRLRATKILSKIFEPKNSQSMNIRIELIIESDANGSNFLLDNVIVKEALKKLEKDYTLKGKKNAKKQKKGKNNDESQRGKIRIEVVVKELEVN</sequence>
<dbReference type="AlphaFoldDB" id="A0A9N9C9T4"/>
<organism evidence="1 2">
    <name type="scientific">Paraglomus occultum</name>
    <dbReference type="NCBI Taxonomy" id="144539"/>
    <lineage>
        <taxon>Eukaryota</taxon>
        <taxon>Fungi</taxon>
        <taxon>Fungi incertae sedis</taxon>
        <taxon>Mucoromycota</taxon>
        <taxon>Glomeromycotina</taxon>
        <taxon>Glomeromycetes</taxon>
        <taxon>Paraglomerales</taxon>
        <taxon>Paraglomeraceae</taxon>
        <taxon>Paraglomus</taxon>
    </lineage>
</organism>
<proteinExistence type="predicted"/>
<keyword evidence="2" id="KW-1185">Reference proteome</keyword>